<dbReference type="AlphaFoldDB" id="A0A653A373"/>
<protein>
    <submittedName>
        <fullName evidence="1">Uncharacterized protein</fullName>
    </submittedName>
</protein>
<proteinExistence type="predicted"/>
<organism evidence="1">
    <name type="scientific">Uncultured Desulfatiglans sp</name>
    <dbReference type="NCBI Taxonomy" id="1748965"/>
    <lineage>
        <taxon>Bacteria</taxon>
        <taxon>Pseudomonadati</taxon>
        <taxon>Thermodesulfobacteriota</taxon>
        <taxon>Desulfobacteria</taxon>
        <taxon>Desulfatiglandales</taxon>
        <taxon>Desulfatiglandaceae</taxon>
        <taxon>Desulfatiglans</taxon>
        <taxon>environmental samples</taxon>
    </lineage>
</organism>
<evidence type="ECO:0000313" key="1">
    <source>
        <dbReference type="EMBL" id="VBB42102.1"/>
    </source>
</evidence>
<reference evidence="1" key="1">
    <citation type="submission" date="2018-07" db="EMBL/GenBank/DDBJ databases">
        <authorList>
            <consortium name="Genoscope - CEA"/>
            <person name="William W."/>
        </authorList>
    </citation>
    <scope>NUCLEOTIDE SEQUENCE</scope>
    <source>
        <strain evidence="1">IK1</strain>
    </source>
</reference>
<sequence>MRLDELGLSDAALKRKLIDGLDAMKTLTATFKGKITDRLEVIDWATRAKFLDLALRVKGMYQPEKVQVDQSGGLIVIGTGYPDADDALEAPGGPQSNEDG</sequence>
<gene>
    <name evidence="1" type="ORF">TRIP_B200242</name>
</gene>
<dbReference type="EMBL" id="UPXX01000013">
    <property type="protein sequence ID" value="VBB42102.1"/>
    <property type="molecule type" value="Genomic_DNA"/>
</dbReference>
<accession>A0A653A373</accession>
<name>A0A653A373_UNCDX</name>